<accession>E5XMJ2</accession>
<dbReference type="AlphaFoldDB" id="E5XMJ2"/>
<dbReference type="SUPFAM" id="SSF52266">
    <property type="entry name" value="SGNH hydrolase"/>
    <property type="match status" value="1"/>
</dbReference>
<dbReference type="HOGENOM" id="CLU_1106189_0_0_11"/>
<name>E5XMJ2_SEGRC</name>
<dbReference type="InterPro" id="IPR036514">
    <property type="entry name" value="SGNH_hydro_sf"/>
</dbReference>
<evidence type="ECO:0008006" key="3">
    <source>
        <dbReference type="Google" id="ProtNLM"/>
    </source>
</evidence>
<dbReference type="eggNOG" id="COG2755">
    <property type="taxonomic scope" value="Bacteria"/>
</dbReference>
<dbReference type="Gene3D" id="3.40.50.1110">
    <property type="entry name" value="SGNH hydrolase"/>
    <property type="match status" value="1"/>
</dbReference>
<gene>
    <name evidence="1" type="ORF">HMPREF9336_00712</name>
</gene>
<dbReference type="RefSeq" id="WP_021030688.1">
    <property type="nucleotide sequence ID" value="NZ_KI391954.1"/>
</dbReference>
<evidence type="ECO:0000313" key="2">
    <source>
        <dbReference type="Proteomes" id="UP000004816"/>
    </source>
</evidence>
<protein>
    <recommendedName>
        <fullName evidence="3">SGNH hydrolase-type esterase domain-containing protein</fullName>
    </recommendedName>
</protein>
<dbReference type="EMBL" id="ACZI02000003">
    <property type="protein sequence ID" value="EFV14436.2"/>
    <property type="molecule type" value="Genomic_DNA"/>
</dbReference>
<dbReference type="NCBIfam" id="NF043016">
    <property type="entry name" value="DigluglyOctase"/>
    <property type="match status" value="1"/>
</dbReference>
<sequence>MPEPTRTLLVLADSLAYFGPNGGLPADDPRIWPNLVAAELGWTLELVAQIGWTSREAYWALIKDPRAWAALPKAGALVIAVCGMDTLPSPLPTAVRETIRYIRPPQLRRRVREAYQWAQPRLAPLGWPIALPARLTVEYQEEIRSSVAALRPDLPVVATLPSVHCAPSYAKVHRGRRKTAAALSTWAGRNRLPVVDLKAAVEEHVLAGRGNPDGIHWGFEGHERVAAAMLRELRQVAEPSADPTGGRQ</sequence>
<proteinExistence type="predicted"/>
<dbReference type="STRING" id="679197.HMPREF9336_00712"/>
<comment type="caution">
    <text evidence="1">The sequence shown here is derived from an EMBL/GenBank/DDBJ whole genome shotgun (WGS) entry which is preliminary data.</text>
</comment>
<evidence type="ECO:0000313" key="1">
    <source>
        <dbReference type="EMBL" id="EFV14436.2"/>
    </source>
</evidence>
<dbReference type="InterPro" id="IPR050023">
    <property type="entry name" value="OctT"/>
</dbReference>
<dbReference type="Proteomes" id="UP000004816">
    <property type="component" value="Unassembled WGS sequence"/>
</dbReference>
<dbReference type="CDD" id="cd00229">
    <property type="entry name" value="SGNH_hydrolase"/>
    <property type="match status" value="1"/>
</dbReference>
<keyword evidence="2" id="KW-1185">Reference proteome</keyword>
<reference evidence="1 2" key="1">
    <citation type="journal article" date="2011" name="Stand. Genomic Sci.">
        <title>High quality draft genome sequence of Segniliparus rugosus CDC 945(T)= (ATCC BAA-974(T)).</title>
        <authorList>
            <person name="Earl A.M."/>
            <person name="Desjardins C.A."/>
            <person name="Fitzgerald M.G."/>
            <person name="Arachchi H.M."/>
            <person name="Zeng Q."/>
            <person name="Mehta T."/>
            <person name="Griggs A."/>
            <person name="Birren B.W."/>
            <person name="Toney N.C."/>
            <person name="Carr J."/>
            <person name="Posey J."/>
            <person name="Butler W.R."/>
        </authorList>
    </citation>
    <scope>NUCLEOTIDE SEQUENCE [LARGE SCALE GENOMIC DNA]</scope>
    <source>
        <strain evidence="2">ATCC BAA-974 / DSM 45345 / CCUG 50838 / CIP 108380 / JCM 13579 / CDC 945</strain>
    </source>
</reference>
<dbReference type="OrthoDB" id="4369943at2"/>
<organism evidence="1 2">
    <name type="scientific">Segniliparus rugosus (strain ATCC BAA-974 / DSM 45345 / CCUG 50838 / CIP 108380 / JCM 13579 / CDC 945)</name>
    <dbReference type="NCBI Taxonomy" id="679197"/>
    <lineage>
        <taxon>Bacteria</taxon>
        <taxon>Bacillati</taxon>
        <taxon>Actinomycetota</taxon>
        <taxon>Actinomycetes</taxon>
        <taxon>Mycobacteriales</taxon>
        <taxon>Segniliparaceae</taxon>
        <taxon>Segniliparus</taxon>
    </lineage>
</organism>